<evidence type="ECO:0000256" key="1">
    <source>
        <dbReference type="ARBA" id="ARBA00004651"/>
    </source>
</evidence>
<evidence type="ECO:0000256" key="6">
    <source>
        <dbReference type="ARBA" id="ARBA00022989"/>
    </source>
</evidence>
<sequence length="391" mass="45159">MDSFMKYANFFYKCVGIEPYSSRTRPKAASAWISFVFWANIVNVVFIMIAESSFVVKALVVDKEIVLAVMVMSYIGFIVVGLSKMFFVWLNKATLSHIIRDLEDLFPRDKPAQVACKLDYYLSSCSRISFTFSMLYSVLIWTFNLFNLIQYVIYDWWLQTRVVPETLPYPVYVPWDTGHGLNYLVMLFNQNFAGYTSAAGQVSTDLLLCAVATQIIMHFNYLSQKFVDHQLTGDWAQDSRFLSEVVHYHNRLLRLSDQLNEIFGVPLILNFLISSFVLCFVSFQLTVGVKPDEAIKLLLFLVSSLCQAYLICYHGQLIVDASSSFSMAAYNQNWIKADVRYRKALVFIMMRSQKPTYLKATVFIQITRGTMTDLLQLSYKFFALLRTMYVK</sequence>
<dbReference type="PANTHER" id="PTHR21137">
    <property type="entry name" value="ODORANT RECEPTOR"/>
    <property type="match status" value="1"/>
</dbReference>
<evidence type="ECO:0000256" key="8">
    <source>
        <dbReference type="ARBA" id="ARBA00023170"/>
    </source>
</evidence>
<evidence type="ECO:0000313" key="12">
    <source>
        <dbReference type="Proteomes" id="UP000694904"/>
    </source>
</evidence>
<dbReference type="PANTHER" id="PTHR21137:SF44">
    <property type="entry name" value="ODORANT RECEPTOR 13A-RELATED"/>
    <property type="match status" value="1"/>
</dbReference>
<keyword evidence="2" id="KW-1003">Cell membrane</keyword>
<dbReference type="Pfam" id="PF02949">
    <property type="entry name" value="7tm_6"/>
    <property type="match status" value="1"/>
</dbReference>
<feature type="transmembrane region" description="Helical" evidence="11">
    <location>
        <begin position="134"/>
        <end position="154"/>
    </location>
</feature>
<reference evidence="13" key="1">
    <citation type="submission" date="2025-08" db="UniProtKB">
        <authorList>
            <consortium name="RefSeq"/>
        </authorList>
    </citation>
    <scope>IDENTIFICATION</scope>
    <source>
        <tissue evidence="13">Whole organism</tissue>
    </source>
</reference>
<comment type="caution">
    <text evidence="11">Lacks conserved residue(s) required for the propagation of feature annotation.</text>
</comment>
<keyword evidence="12" id="KW-1185">Reference proteome</keyword>
<gene>
    <name evidence="13" type="primary">LOC108620421</name>
</gene>
<evidence type="ECO:0000256" key="4">
    <source>
        <dbReference type="ARBA" id="ARBA00022692"/>
    </source>
</evidence>
<keyword evidence="9 11" id="KW-0807">Transducer</keyword>
<feature type="transmembrane region" description="Helical" evidence="11">
    <location>
        <begin position="297"/>
        <end position="319"/>
    </location>
</feature>
<keyword evidence="3 11" id="KW-0716">Sensory transduction</keyword>
<protein>
    <recommendedName>
        <fullName evidence="11">Odorant receptor</fullName>
    </recommendedName>
</protein>
<dbReference type="InterPro" id="IPR004117">
    <property type="entry name" value="7tm6_olfct_rcpt"/>
</dbReference>
<keyword evidence="7 11" id="KW-0472">Membrane</keyword>
<feature type="transmembrane region" description="Helical" evidence="11">
    <location>
        <begin position="262"/>
        <end position="285"/>
    </location>
</feature>
<feature type="transmembrane region" description="Helical" evidence="11">
    <location>
        <begin position="29"/>
        <end position="50"/>
    </location>
</feature>
<evidence type="ECO:0000313" key="13">
    <source>
        <dbReference type="RefSeq" id="XP_017872812.1"/>
    </source>
</evidence>
<evidence type="ECO:0000256" key="11">
    <source>
        <dbReference type="RuleBase" id="RU351113"/>
    </source>
</evidence>
<name>A0ABM1Q026_DROAR</name>
<feature type="transmembrane region" description="Helical" evidence="11">
    <location>
        <begin position="65"/>
        <end position="90"/>
    </location>
</feature>
<evidence type="ECO:0000256" key="3">
    <source>
        <dbReference type="ARBA" id="ARBA00022606"/>
    </source>
</evidence>
<comment type="similarity">
    <text evidence="11">Belongs to the insect chemoreceptor superfamily. Heteromeric odorant receptor channel (TC 1.A.69) family.</text>
</comment>
<proteinExistence type="inferred from homology"/>
<organism evidence="12 13">
    <name type="scientific">Drosophila arizonae</name>
    <name type="common">Fruit fly</name>
    <dbReference type="NCBI Taxonomy" id="7263"/>
    <lineage>
        <taxon>Eukaryota</taxon>
        <taxon>Metazoa</taxon>
        <taxon>Ecdysozoa</taxon>
        <taxon>Arthropoda</taxon>
        <taxon>Hexapoda</taxon>
        <taxon>Insecta</taxon>
        <taxon>Pterygota</taxon>
        <taxon>Neoptera</taxon>
        <taxon>Endopterygota</taxon>
        <taxon>Diptera</taxon>
        <taxon>Brachycera</taxon>
        <taxon>Muscomorpha</taxon>
        <taxon>Ephydroidea</taxon>
        <taxon>Drosophilidae</taxon>
        <taxon>Drosophila</taxon>
    </lineage>
</organism>
<keyword evidence="5 11" id="KW-0552">Olfaction</keyword>
<evidence type="ECO:0000256" key="10">
    <source>
        <dbReference type="ARBA" id="ARBA00038679"/>
    </source>
</evidence>
<accession>A0ABM1Q026</accession>
<keyword evidence="8 11" id="KW-0675">Receptor</keyword>
<keyword evidence="6 11" id="KW-1133">Transmembrane helix</keyword>
<evidence type="ECO:0000256" key="2">
    <source>
        <dbReference type="ARBA" id="ARBA00022475"/>
    </source>
</evidence>
<dbReference type="Proteomes" id="UP000694904">
    <property type="component" value="Unplaced"/>
</dbReference>
<comment type="subunit">
    <text evidence="10">Interacts with Orco. Complexes exist early in the endomembrane system in olfactory sensory neurons (OSNs), coupling these complexes to the conserved ciliary trafficking pathway.</text>
</comment>
<dbReference type="RefSeq" id="XP_017872812.1">
    <property type="nucleotide sequence ID" value="XM_018017323.1"/>
</dbReference>
<dbReference type="GeneID" id="108620421"/>
<evidence type="ECO:0000256" key="5">
    <source>
        <dbReference type="ARBA" id="ARBA00022725"/>
    </source>
</evidence>
<evidence type="ECO:0000256" key="7">
    <source>
        <dbReference type="ARBA" id="ARBA00023136"/>
    </source>
</evidence>
<keyword evidence="4 11" id="KW-0812">Transmembrane</keyword>
<comment type="subcellular location">
    <subcellularLocation>
        <location evidence="1 11">Cell membrane</location>
        <topology evidence="1 11">Multi-pass membrane protein</topology>
    </subcellularLocation>
</comment>
<evidence type="ECO:0000256" key="9">
    <source>
        <dbReference type="ARBA" id="ARBA00023224"/>
    </source>
</evidence>